<dbReference type="RefSeq" id="WP_189226629.1">
    <property type="nucleotide sequence ID" value="NZ_BMRG01000017.1"/>
</dbReference>
<feature type="domain" description="Exonuclease" evidence="4">
    <location>
        <begin position="4"/>
        <end position="171"/>
    </location>
</feature>
<evidence type="ECO:0000259" key="4">
    <source>
        <dbReference type="SMART" id="SM00479"/>
    </source>
</evidence>
<dbReference type="InterPro" id="IPR001357">
    <property type="entry name" value="BRCT_dom"/>
</dbReference>
<name>A0A918EH19_9PSEU</name>
<dbReference type="SUPFAM" id="SSF52113">
    <property type="entry name" value="BRCT domain"/>
    <property type="match status" value="1"/>
</dbReference>
<proteinExistence type="predicted"/>
<gene>
    <name evidence="5" type="ORF">GCM10010185_59490</name>
</gene>
<dbReference type="SMART" id="SM00479">
    <property type="entry name" value="EXOIII"/>
    <property type="match status" value="1"/>
</dbReference>
<dbReference type="InterPro" id="IPR013520">
    <property type="entry name" value="Ribonucl_H"/>
</dbReference>
<dbReference type="EMBL" id="BMRG01000017">
    <property type="protein sequence ID" value="GGP77754.1"/>
    <property type="molecule type" value="Genomic_DNA"/>
</dbReference>
<dbReference type="GO" id="GO:0008408">
    <property type="term" value="F:3'-5' exonuclease activity"/>
    <property type="evidence" value="ECO:0007669"/>
    <property type="project" value="TreeGrafter"/>
</dbReference>
<dbReference type="PANTHER" id="PTHR30231:SF4">
    <property type="entry name" value="PROTEIN NEN2"/>
    <property type="match status" value="1"/>
</dbReference>
<dbReference type="GO" id="GO:0006260">
    <property type="term" value="P:DNA replication"/>
    <property type="evidence" value="ECO:0007669"/>
    <property type="project" value="InterPro"/>
</dbReference>
<dbReference type="CDD" id="cd17748">
    <property type="entry name" value="BRCT_DNA_ligase_like"/>
    <property type="match status" value="1"/>
</dbReference>
<dbReference type="Gene3D" id="3.30.420.10">
    <property type="entry name" value="Ribonuclease H-like superfamily/Ribonuclease H"/>
    <property type="match status" value="1"/>
</dbReference>
<dbReference type="GO" id="GO:0005829">
    <property type="term" value="C:cytosol"/>
    <property type="evidence" value="ECO:0007669"/>
    <property type="project" value="TreeGrafter"/>
</dbReference>
<dbReference type="FunFam" id="3.30.420.10:FF:000045">
    <property type="entry name" value="3'-5' exonuclease DinG"/>
    <property type="match status" value="1"/>
</dbReference>
<dbReference type="InterPro" id="IPR029024">
    <property type="entry name" value="TerB-like"/>
</dbReference>
<comment type="caution">
    <text evidence="5">The sequence shown here is derived from an EMBL/GenBank/DDBJ whole genome shotgun (WGS) entry which is preliminary data.</text>
</comment>
<evidence type="ECO:0000256" key="1">
    <source>
        <dbReference type="ARBA" id="ARBA00022722"/>
    </source>
</evidence>
<keyword evidence="6" id="KW-1185">Reference proteome</keyword>
<dbReference type="CDD" id="cd06127">
    <property type="entry name" value="DEDDh"/>
    <property type="match status" value="1"/>
</dbReference>
<dbReference type="InterPro" id="IPR036420">
    <property type="entry name" value="BRCT_dom_sf"/>
</dbReference>
<keyword evidence="3" id="KW-0269">Exonuclease</keyword>
<dbReference type="SUPFAM" id="SSF53098">
    <property type="entry name" value="Ribonuclease H-like"/>
    <property type="match status" value="1"/>
</dbReference>
<dbReference type="Proteomes" id="UP000639606">
    <property type="component" value="Unassembled WGS sequence"/>
</dbReference>
<dbReference type="GO" id="GO:0003887">
    <property type="term" value="F:DNA-directed DNA polymerase activity"/>
    <property type="evidence" value="ECO:0007669"/>
    <property type="project" value="InterPro"/>
</dbReference>
<evidence type="ECO:0000313" key="5">
    <source>
        <dbReference type="EMBL" id="GGP77754.1"/>
    </source>
</evidence>
<dbReference type="NCBIfam" id="TIGR00573">
    <property type="entry name" value="dnaq"/>
    <property type="match status" value="1"/>
</dbReference>
<dbReference type="Pfam" id="PF00929">
    <property type="entry name" value="RNase_T"/>
    <property type="match status" value="1"/>
</dbReference>
<dbReference type="SUPFAM" id="SSF158682">
    <property type="entry name" value="TerB-like"/>
    <property type="match status" value="1"/>
</dbReference>
<accession>A0A918EH19</accession>
<protein>
    <recommendedName>
        <fullName evidence="4">Exonuclease domain-containing protein</fullName>
    </recommendedName>
</protein>
<reference evidence="5" key="1">
    <citation type="journal article" date="2014" name="Int. J. Syst. Evol. Microbiol.">
        <title>Complete genome sequence of Corynebacterium casei LMG S-19264T (=DSM 44701T), isolated from a smear-ripened cheese.</title>
        <authorList>
            <consortium name="US DOE Joint Genome Institute (JGI-PGF)"/>
            <person name="Walter F."/>
            <person name="Albersmeier A."/>
            <person name="Kalinowski J."/>
            <person name="Ruckert C."/>
        </authorList>
    </citation>
    <scope>NUCLEOTIDE SEQUENCE</scope>
    <source>
        <strain evidence="5">JCM 3313</strain>
    </source>
</reference>
<dbReference type="GO" id="GO:0003677">
    <property type="term" value="F:DNA binding"/>
    <property type="evidence" value="ECO:0007669"/>
    <property type="project" value="InterPro"/>
</dbReference>
<dbReference type="InterPro" id="IPR006054">
    <property type="entry name" value="DnaQ"/>
</dbReference>
<keyword evidence="2" id="KW-0378">Hydrolase</keyword>
<sequence length="409" mass="43559">MGNGYAVVDVETTGLAPGLHHRVIEVAVVQLDEAGRTVDEWCTLVNPQRDLGPQHVHGIRAAEVRTAPTFADIAGDLALLLRGRVLVAHNFSFDARFLQAEYARLDVDLPFTAMPALCTMRLADRFLDTAARSLAACCAAAGVRLGTAHSALHDARAAAGLMACFLDRAGGPESWRDTAHGAHAWPWPELAAVGTPPVVRGQEHREESHFLAKLVDVLPRVAQPPQADAYLDVLDRALLDRDVSAAEQQELLDTARGLGLGLSEVTALHRDYLGALASAAWADGIVTDEEGADLKLVAALLGLGGEDVARAFEAAEEAARADGGWTRFRLEPGDRVVFTGQMSQPREVWEERAAATGLVVAGGVTKKTRLVVAADPDSLSGKAAKARGYGIPIVSEDSFADLLADLRDR</sequence>
<keyword evidence="1" id="KW-0540">Nuclease</keyword>
<reference evidence="5" key="2">
    <citation type="submission" date="2020-09" db="EMBL/GenBank/DDBJ databases">
        <authorList>
            <person name="Sun Q."/>
            <person name="Ohkuma M."/>
        </authorList>
    </citation>
    <scope>NUCLEOTIDE SEQUENCE</scope>
    <source>
        <strain evidence="5">JCM 3313</strain>
    </source>
</reference>
<evidence type="ECO:0000313" key="6">
    <source>
        <dbReference type="Proteomes" id="UP000639606"/>
    </source>
</evidence>
<dbReference type="Gene3D" id="3.40.50.10190">
    <property type="entry name" value="BRCT domain"/>
    <property type="match status" value="1"/>
</dbReference>
<organism evidence="5 6">
    <name type="scientific">Saccharothrix coeruleofusca</name>
    <dbReference type="NCBI Taxonomy" id="33919"/>
    <lineage>
        <taxon>Bacteria</taxon>
        <taxon>Bacillati</taxon>
        <taxon>Actinomycetota</taxon>
        <taxon>Actinomycetes</taxon>
        <taxon>Pseudonocardiales</taxon>
        <taxon>Pseudonocardiaceae</taxon>
        <taxon>Saccharothrix</taxon>
    </lineage>
</organism>
<evidence type="ECO:0000256" key="3">
    <source>
        <dbReference type="ARBA" id="ARBA00022839"/>
    </source>
</evidence>
<dbReference type="Pfam" id="PF00533">
    <property type="entry name" value="BRCT"/>
    <property type="match status" value="1"/>
</dbReference>
<dbReference type="PANTHER" id="PTHR30231">
    <property type="entry name" value="DNA POLYMERASE III SUBUNIT EPSILON"/>
    <property type="match status" value="1"/>
</dbReference>
<dbReference type="InterPro" id="IPR036397">
    <property type="entry name" value="RNaseH_sf"/>
</dbReference>
<evidence type="ECO:0000256" key="2">
    <source>
        <dbReference type="ARBA" id="ARBA00022801"/>
    </source>
</evidence>
<dbReference type="AlphaFoldDB" id="A0A918EH19"/>
<dbReference type="InterPro" id="IPR012337">
    <property type="entry name" value="RNaseH-like_sf"/>
</dbReference>